<feature type="transmembrane region" description="Helical" evidence="1">
    <location>
        <begin position="307"/>
        <end position="328"/>
    </location>
</feature>
<dbReference type="RefSeq" id="WP_252663836.1">
    <property type="nucleotide sequence ID" value="NZ_CP098611.1"/>
</dbReference>
<sequence length="569" mass="64904">MMTPKFFKAFNWFSVLYLFPVLATLAFIHRFGVNVPFMDSLTLTSLFHKIHLGTVTFADFWDPHNEHRILIPRVFMTVLAFATDWNLKAKQYFSVFLSVLSAIGLCWISRQQSLHNPKTGNWQRFADIITVILLFSLVQYENWLWGFQLAWFWLTSCLVFAIALLQYPQKHRWLDKGFIFSAIFALLMSFSGAHGLLVWIAVFPLVWIRSHASNHPNLQRLLWLFLFLGSVALYASGYQEPSNNPDSTYAFRYPTESIPFFLAILGRTFSVELGTVSWVGALVLLACLGSIWLFWQQREQRQELAAWLSLLILPLGFAAMTTVGRTVLGLPAALASRYTTVTVLILIALIHIARICCQRQPWRFFYGVMAVVFAVFSISQSFDALTAGKHMYQGRRLGQHCLALVNYLEPSPSSCLLNIYVETGSIQEVWHPQLEELGFFEFVRDAEFSEMPETSYGTIDEPAPGDVISLTPESVLYLSGWSIFPGRPKTPEIVLFSQDDRPAFFAATLVNKESPDLAEIFDMPEYNQARWAINIPATAFPEGITKVRAWIYDGETTFIPLENQIQVSR</sequence>
<evidence type="ECO:0000313" key="2">
    <source>
        <dbReference type="EMBL" id="USR91807.1"/>
    </source>
</evidence>
<keyword evidence="1" id="KW-0472">Membrane</keyword>
<feature type="transmembrane region" description="Helical" evidence="1">
    <location>
        <begin position="144"/>
        <end position="165"/>
    </location>
</feature>
<feature type="transmembrane region" description="Helical" evidence="1">
    <location>
        <begin position="177"/>
        <end position="201"/>
    </location>
</feature>
<feature type="transmembrane region" description="Helical" evidence="1">
    <location>
        <begin position="364"/>
        <end position="382"/>
    </location>
</feature>
<dbReference type="EMBL" id="CP098611">
    <property type="protein sequence ID" value="USR91807.1"/>
    <property type="molecule type" value="Genomic_DNA"/>
</dbReference>
<evidence type="ECO:0008006" key="4">
    <source>
        <dbReference type="Google" id="ProtNLM"/>
    </source>
</evidence>
<keyword evidence="1" id="KW-1133">Transmembrane helix</keyword>
<feature type="transmembrane region" description="Helical" evidence="1">
    <location>
        <begin position="275"/>
        <end position="295"/>
    </location>
</feature>
<organism evidence="2 3">
    <name type="scientific">Phormidium yuhuli AB48</name>
    <dbReference type="NCBI Taxonomy" id="2940671"/>
    <lineage>
        <taxon>Bacteria</taxon>
        <taxon>Bacillati</taxon>
        <taxon>Cyanobacteriota</taxon>
        <taxon>Cyanophyceae</taxon>
        <taxon>Oscillatoriophycideae</taxon>
        <taxon>Oscillatoriales</taxon>
        <taxon>Oscillatoriaceae</taxon>
        <taxon>Phormidium</taxon>
        <taxon>Phormidium yuhuli</taxon>
    </lineage>
</organism>
<feature type="transmembrane region" description="Helical" evidence="1">
    <location>
        <begin position="12"/>
        <end position="32"/>
    </location>
</feature>
<keyword evidence="1" id="KW-0812">Transmembrane</keyword>
<gene>
    <name evidence="2" type="ORF">NEA10_03515</name>
</gene>
<name>A0ABY5ASK1_9CYAN</name>
<proteinExistence type="predicted"/>
<feature type="transmembrane region" description="Helical" evidence="1">
    <location>
        <begin position="221"/>
        <end position="238"/>
    </location>
</feature>
<accession>A0ABY5ASK1</accession>
<keyword evidence="3" id="KW-1185">Reference proteome</keyword>
<feature type="transmembrane region" description="Helical" evidence="1">
    <location>
        <begin position="334"/>
        <end position="352"/>
    </location>
</feature>
<reference evidence="2" key="1">
    <citation type="submission" date="2022-06" db="EMBL/GenBank/DDBJ databases">
        <title>Genome sequence of Phormidium yuhuli AB48 isolated from an industrial photobioreactor environment.</title>
        <authorList>
            <person name="Qiu Y."/>
            <person name="Noonan A.J.C."/>
            <person name="Dofher K."/>
            <person name="Koch M."/>
            <person name="Kieft B."/>
            <person name="Lin X."/>
            <person name="Ziels R.M."/>
            <person name="Hallam S.J."/>
        </authorList>
    </citation>
    <scope>NUCLEOTIDE SEQUENCE</scope>
    <source>
        <strain evidence="2">AB48</strain>
    </source>
</reference>
<evidence type="ECO:0000256" key="1">
    <source>
        <dbReference type="SAM" id="Phobius"/>
    </source>
</evidence>
<dbReference type="Proteomes" id="UP001056708">
    <property type="component" value="Chromosome"/>
</dbReference>
<protein>
    <recommendedName>
        <fullName evidence="4">Glycosyltransferase RgtA/B/C/D-like domain-containing protein</fullName>
    </recommendedName>
</protein>
<feature type="transmembrane region" description="Helical" evidence="1">
    <location>
        <begin position="91"/>
        <end position="109"/>
    </location>
</feature>
<evidence type="ECO:0000313" key="3">
    <source>
        <dbReference type="Proteomes" id="UP001056708"/>
    </source>
</evidence>